<sequence>MTKKQRQNAEGKKKVVSSGVEEDDVVEKKVYLLTNLGGEAEDLQPREHGNEAQNQSGGGAEDESGGSKEEESEGTSEEDTDDGIELQSKEHIRKELRNMSFEDIMKLQQQVGTKVFNEVAYNRKKCQEVSNKKRLNKNRPMEMSAKKPPSFLRQVIPVKKSTRRDPRFDSLSGEYKPEIFEMTYKFINDLKHREKEIIKRQLKKTKNTSQRKERLQFLLRRLETQEQARQSQEQQRERELQFKNRQRERASRGERPFFLKKCKSKSSTRPPDPQDAVSCHSHILCFYTSFVTS</sequence>
<organism evidence="8 9">
    <name type="scientific">Crenichthys baileyi</name>
    <name type="common">White River springfish</name>
    <dbReference type="NCBI Taxonomy" id="28760"/>
    <lineage>
        <taxon>Eukaryota</taxon>
        <taxon>Metazoa</taxon>
        <taxon>Chordata</taxon>
        <taxon>Craniata</taxon>
        <taxon>Vertebrata</taxon>
        <taxon>Euteleostomi</taxon>
        <taxon>Actinopterygii</taxon>
        <taxon>Neopterygii</taxon>
        <taxon>Teleostei</taxon>
        <taxon>Neoteleostei</taxon>
        <taxon>Acanthomorphata</taxon>
        <taxon>Ovalentaria</taxon>
        <taxon>Atherinomorphae</taxon>
        <taxon>Cyprinodontiformes</taxon>
        <taxon>Goodeidae</taxon>
        <taxon>Crenichthys</taxon>
    </lineage>
</organism>
<dbReference type="GO" id="GO:0005730">
    <property type="term" value="C:nucleolus"/>
    <property type="evidence" value="ECO:0007669"/>
    <property type="project" value="UniProtKB-SubCell"/>
</dbReference>
<evidence type="ECO:0000256" key="6">
    <source>
        <dbReference type="RuleBase" id="RU368027"/>
    </source>
</evidence>
<evidence type="ECO:0000256" key="2">
    <source>
        <dbReference type="ARBA" id="ARBA00009418"/>
    </source>
</evidence>
<keyword evidence="5 6" id="KW-0539">Nucleus</keyword>
<feature type="compositionally biased region" description="Acidic residues" evidence="7">
    <location>
        <begin position="60"/>
        <end position="84"/>
    </location>
</feature>
<dbReference type="Pfam" id="PF06102">
    <property type="entry name" value="RRP36"/>
    <property type="match status" value="1"/>
</dbReference>
<dbReference type="GO" id="GO:0000462">
    <property type="term" value="P:maturation of SSU-rRNA from tricistronic rRNA transcript (SSU-rRNA, 5.8S rRNA, LSU-rRNA)"/>
    <property type="evidence" value="ECO:0007669"/>
    <property type="project" value="TreeGrafter"/>
</dbReference>
<evidence type="ECO:0000256" key="3">
    <source>
        <dbReference type="ARBA" id="ARBA00022517"/>
    </source>
</evidence>
<evidence type="ECO:0000313" key="9">
    <source>
        <dbReference type="Proteomes" id="UP001311232"/>
    </source>
</evidence>
<comment type="similarity">
    <text evidence="2 6">Belongs to the RRP36 family.</text>
</comment>
<comment type="caution">
    <text evidence="8">The sequence shown here is derived from an EMBL/GenBank/DDBJ whole genome shotgun (WGS) entry which is preliminary data.</text>
</comment>
<evidence type="ECO:0000313" key="8">
    <source>
        <dbReference type="EMBL" id="KAK5622935.1"/>
    </source>
</evidence>
<feature type="region of interest" description="Disordered" evidence="7">
    <location>
        <begin position="226"/>
        <end position="276"/>
    </location>
</feature>
<keyword evidence="3 6" id="KW-0690">Ribosome biogenesis</keyword>
<feature type="region of interest" description="Disordered" evidence="7">
    <location>
        <begin position="37"/>
        <end position="91"/>
    </location>
</feature>
<feature type="compositionally biased region" description="Basic and acidic residues" evidence="7">
    <location>
        <begin position="234"/>
        <end position="257"/>
    </location>
</feature>
<accession>A0AAV9SNP0</accession>
<evidence type="ECO:0000256" key="5">
    <source>
        <dbReference type="ARBA" id="ARBA00023242"/>
    </source>
</evidence>
<dbReference type="PANTHER" id="PTHR21738:SF0">
    <property type="entry name" value="RIBOSOMAL RNA PROCESSING PROTEIN 36 HOMOLOG"/>
    <property type="match status" value="1"/>
</dbReference>
<keyword evidence="4 6" id="KW-0698">rRNA processing</keyword>
<keyword evidence="6" id="KW-0687">Ribonucleoprotein</keyword>
<reference evidence="8 9" key="1">
    <citation type="submission" date="2021-06" db="EMBL/GenBank/DDBJ databases">
        <authorList>
            <person name="Palmer J.M."/>
        </authorList>
    </citation>
    <scope>NUCLEOTIDE SEQUENCE [LARGE SCALE GENOMIC DNA]</scope>
    <source>
        <strain evidence="8 9">MEX-2019</strain>
        <tissue evidence="8">Muscle</tissue>
    </source>
</reference>
<protein>
    <recommendedName>
        <fullName evidence="6">rRNA biogenesis protein RRP36</fullName>
    </recommendedName>
</protein>
<evidence type="ECO:0000256" key="7">
    <source>
        <dbReference type="SAM" id="MobiDB-lite"/>
    </source>
</evidence>
<comment type="subunit">
    <text evidence="6">Associates with 90S and pre-40S pre-ribosomal particles.</text>
</comment>
<proteinExistence type="inferred from homology"/>
<evidence type="ECO:0000256" key="4">
    <source>
        <dbReference type="ARBA" id="ARBA00022552"/>
    </source>
</evidence>
<dbReference type="InterPro" id="IPR009292">
    <property type="entry name" value="RRP36"/>
</dbReference>
<name>A0AAV9SNP0_9TELE</name>
<dbReference type="AlphaFoldDB" id="A0AAV9SNP0"/>
<evidence type="ECO:0000256" key="1">
    <source>
        <dbReference type="ARBA" id="ARBA00004604"/>
    </source>
</evidence>
<dbReference type="EMBL" id="JAHHUM010000063">
    <property type="protein sequence ID" value="KAK5622935.1"/>
    <property type="molecule type" value="Genomic_DNA"/>
</dbReference>
<dbReference type="Proteomes" id="UP001311232">
    <property type="component" value="Unassembled WGS sequence"/>
</dbReference>
<gene>
    <name evidence="8" type="ORF">CRENBAI_022102</name>
</gene>
<feature type="region of interest" description="Disordered" evidence="7">
    <location>
        <begin position="1"/>
        <end position="22"/>
    </location>
</feature>
<keyword evidence="9" id="KW-1185">Reference proteome</keyword>
<dbReference type="GO" id="GO:0030686">
    <property type="term" value="C:90S preribosome"/>
    <property type="evidence" value="ECO:0007669"/>
    <property type="project" value="TreeGrafter"/>
</dbReference>
<dbReference type="PANTHER" id="PTHR21738">
    <property type="entry name" value="RIBOSOMAL RNA PROCESSING PROTEIN 36 HOMOLOG"/>
    <property type="match status" value="1"/>
</dbReference>
<comment type="function">
    <text evidence="6">Component of the 90S pre-ribosome involved in the maturation of rRNAs. Required for early cleavages of the pre-RNAs in the 40S ribosomal subunit maturation pathway.</text>
</comment>
<comment type="subcellular location">
    <subcellularLocation>
        <location evidence="1 6">Nucleus</location>
        <location evidence="1 6">Nucleolus</location>
    </subcellularLocation>
</comment>